<reference evidence="4 5" key="1">
    <citation type="submission" date="2014-12" db="EMBL/GenBank/DDBJ databases">
        <title>Mercury Reductase activity and rhizosphere competence traits in the genome of root associated Photobacterium halotolerans MELD1.</title>
        <authorList>
            <person name="Mathew D.C."/>
            <person name="Huang C.-C."/>
        </authorList>
    </citation>
    <scope>NUCLEOTIDE SEQUENCE [LARGE SCALE GENOMIC DNA]</scope>
    <source>
        <strain evidence="4 5">MELD1</strain>
    </source>
</reference>
<proteinExistence type="predicted"/>
<dbReference type="SUPFAM" id="SSF52821">
    <property type="entry name" value="Rhodanese/Cell cycle control phosphatase"/>
    <property type="match status" value="2"/>
</dbReference>
<sequence>MFPLVSTSWLARKSGSPNLVILDASMKSVTGDDADFSSRQYIPGAIVFDLERQFSDVACSLPHTAPDYEAFQREVSKLGIESDSVVVIYDAKGIYSAPRAWWLFKLMGHEQVYVLDGGLPKWIAEGRAVVASPVIPESGNGGNNGWQGEYRTSWIADWRALAAKAGLPGHHVIDVRSAGRFSGQQPEPRPELRSGHIPHAINLPFACYIEDGQYKDPDKLQALFSQKQVFADDRLYFSCGSGVTACIGLLAAYLCGYRNLSVYDGSWAEWGQRTDLPVA</sequence>
<feature type="domain" description="Rhodanese" evidence="3">
    <location>
        <begin position="166"/>
        <end position="279"/>
    </location>
</feature>
<dbReference type="Gene3D" id="3.40.250.10">
    <property type="entry name" value="Rhodanese-like domain"/>
    <property type="match status" value="2"/>
</dbReference>
<dbReference type="SMART" id="SM00450">
    <property type="entry name" value="RHOD"/>
    <property type="match status" value="2"/>
</dbReference>
<dbReference type="InterPro" id="IPR001763">
    <property type="entry name" value="Rhodanese-like_dom"/>
</dbReference>
<dbReference type="EMBL" id="JWYV01000004">
    <property type="protein sequence ID" value="KKD00498.1"/>
    <property type="molecule type" value="Genomic_DNA"/>
</dbReference>
<evidence type="ECO:0000313" key="4">
    <source>
        <dbReference type="EMBL" id="KKD00498.1"/>
    </source>
</evidence>
<evidence type="ECO:0000256" key="1">
    <source>
        <dbReference type="ARBA" id="ARBA00022679"/>
    </source>
</evidence>
<organism evidence="4 5">
    <name type="scientific">Photobacterium halotolerans</name>
    <dbReference type="NCBI Taxonomy" id="265726"/>
    <lineage>
        <taxon>Bacteria</taxon>
        <taxon>Pseudomonadati</taxon>
        <taxon>Pseudomonadota</taxon>
        <taxon>Gammaproteobacteria</taxon>
        <taxon>Vibrionales</taxon>
        <taxon>Vibrionaceae</taxon>
        <taxon>Photobacterium</taxon>
    </lineage>
</organism>
<dbReference type="Pfam" id="PF00581">
    <property type="entry name" value="Rhodanese"/>
    <property type="match status" value="2"/>
</dbReference>
<evidence type="ECO:0000313" key="5">
    <source>
        <dbReference type="Proteomes" id="UP000033633"/>
    </source>
</evidence>
<evidence type="ECO:0000256" key="2">
    <source>
        <dbReference type="ARBA" id="ARBA00022737"/>
    </source>
</evidence>
<comment type="caution">
    <text evidence="4">The sequence shown here is derived from an EMBL/GenBank/DDBJ whole genome shotgun (WGS) entry which is preliminary data.</text>
</comment>
<name>A0A0F5VEI6_9GAMM</name>
<accession>A0A0F5VEI6</accession>
<dbReference type="PATRIC" id="fig|265726.11.peg.3604"/>
<dbReference type="GO" id="GO:0004792">
    <property type="term" value="F:thiosulfate-cyanide sulfurtransferase activity"/>
    <property type="evidence" value="ECO:0007669"/>
    <property type="project" value="TreeGrafter"/>
</dbReference>
<dbReference type="AlphaFoldDB" id="A0A0F5VEI6"/>
<dbReference type="InterPro" id="IPR045078">
    <property type="entry name" value="TST/MPST-like"/>
</dbReference>
<feature type="domain" description="Rhodanese" evidence="3">
    <location>
        <begin position="15"/>
        <end position="131"/>
    </location>
</feature>
<dbReference type="STRING" id="265726.KY46_07695"/>
<keyword evidence="2" id="KW-0677">Repeat</keyword>
<dbReference type="PROSITE" id="PS50206">
    <property type="entry name" value="RHODANESE_3"/>
    <property type="match status" value="2"/>
</dbReference>
<dbReference type="FunFam" id="3.40.250.10:FF:000001">
    <property type="entry name" value="Sulfurtransferase"/>
    <property type="match status" value="1"/>
</dbReference>
<evidence type="ECO:0000259" key="3">
    <source>
        <dbReference type="PROSITE" id="PS50206"/>
    </source>
</evidence>
<keyword evidence="1" id="KW-0808">Transferase</keyword>
<dbReference type="PANTHER" id="PTHR11364">
    <property type="entry name" value="THIOSULFATE SULFERTANSFERASE"/>
    <property type="match status" value="1"/>
</dbReference>
<keyword evidence="5" id="KW-1185">Reference proteome</keyword>
<dbReference type="Proteomes" id="UP000033633">
    <property type="component" value="Unassembled WGS sequence"/>
</dbReference>
<dbReference type="RefSeq" id="WP_046220043.1">
    <property type="nucleotide sequence ID" value="NZ_JWYV01000004.1"/>
</dbReference>
<protein>
    <recommendedName>
        <fullName evidence="3">Rhodanese domain-containing protein</fullName>
    </recommendedName>
</protein>
<gene>
    <name evidence="4" type="ORF">KY46_07695</name>
</gene>
<dbReference type="CDD" id="cd01449">
    <property type="entry name" value="TST_Repeat_2"/>
    <property type="match status" value="1"/>
</dbReference>
<dbReference type="InterPro" id="IPR036873">
    <property type="entry name" value="Rhodanese-like_dom_sf"/>
</dbReference>
<dbReference type="CDD" id="cd01448">
    <property type="entry name" value="TST_Repeat_1"/>
    <property type="match status" value="1"/>
</dbReference>
<dbReference type="PANTHER" id="PTHR11364:SF27">
    <property type="entry name" value="SULFURTRANSFERASE"/>
    <property type="match status" value="1"/>
</dbReference>